<dbReference type="PANTHER" id="PTHR34714:SF2">
    <property type="entry name" value="EGF-LIKE DOMAIN-CONTAINING PROTEIN"/>
    <property type="match status" value="1"/>
</dbReference>
<reference evidence="1 2" key="1">
    <citation type="journal article" date="2019" name="Environ. Microbiol.">
        <title>At the nexus of three kingdoms: the genome of the mycorrhizal fungus Gigaspora margarita provides insights into plant, endobacterial and fungal interactions.</title>
        <authorList>
            <person name="Venice F."/>
            <person name="Ghignone S."/>
            <person name="Salvioli di Fossalunga A."/>
            <person name="Amselem J."/>
            <person name="Novero M."/>
            <person name="Xianan X."/>
            <person name="Sedzielewska Toro K."/>
            <person name="Morin E."/>
            <person name="Lipzen A."/>
            <person name="Grigoriev I.V."/>
            <person name="Henrissat B."/>
            <person name="Martin F.M."/>
            <person name="Bonfante P."/>
        </authorList>
    </citation>
    <scope>NUCLEOTIDE SEQUENCE [LARGE SCALE GENOMIC DNA]</scope>
    <source>
        <strain evidence="1 2">BEG34</strain>
    </source>
</reference>
<keyword evidence="2" id="KW-1185">Reference proteome</keyword>
<evidence type="ECO:0000313" key="2">
    <source>
        <dbReference type="Proteomes" id="UP000439903"/>
    </source>
</evidence>
<evidence type="ECO:0000313" key="1">
    <source>
        <dbReference type="EMBL" id="KAF0542073.1"/>
    </source>
</evidence>
<gene>
    <name evidence="1" type="ORF">F8M41_004771</name>
</gene>
<dbReference type="AlphaFoldDB" id="A0A8H4AXJ0"/>
<accession>A0A8H4AXJ0</accession>
<dbReference type="EMBL" id="WTPW01000145">
    <property type="protein sequence ID" value="KAF0542073.1"/>
    <property type="molecule type" value="Genomic_DNA"/>
</dbReference>
<organism evidence="1 2">
    <name type="scientific">Gigaspora margarita</name>
    <dbReference type="NCBI Taxonomy" id="4874"/>
    <lineage>
        <taxon>Eukaryota</taxon>
        <taxon>Fungi</taxon>
        <taxon>Fungi incertae sedis</taxon>
        <taxon>Mucoromycota</taxon>
        <taxon>Glomeromycotina</taxon>
        <taxon>Glomeromycetes</taxon>
        <taxon>Diversisporales</taxon>
        <taxon>Gigasporaceae</taxon>
        <taxon>Gigaspora</taxon>
    </lineage>
</organism>
<protein>
    <submittedName>
        <fullName evidence="1">Uncharacterized protein</fullName>
    </submittedName>
</protein>
<dbReference type="OrthoDB" id="2380929at2759"/>
<name>A0A8H4AXJ0_GIGMA</name>
<proteinExistence type="predicted"/>
<dbReference type="Proteomes" id="UP000439903">
    <property type="component" value="Unassembled WGS sequence"/>
</dbReference>
<sequence>MSEKYKLKNLNKLGEDLDENFKDWKTLYNNILTFFEIPFEPELQQSSVQFLKSDLVVDLCEIFKNNIGARIIRIFSDVIQLSKDLEISTLEGDCIILIVARRVEIKPRCKIVVNNEKKFSFKLVIYTIDMPTGLNVCIKSTNIIKFFKVNSQYIGGSLSLHKGEFSSIKIFDTKILQQEPFTKILQFSLQIACALFYDEPEVAQSIFTWIDKITKRSQSKEAKELYHHGLTMLEQYKLLNERKGTKDQRSFVPLLDKRQFYERIKEFMMTAESYEKSYIKVLNNKDTNKMEIERFELLLSNCNNLTKSHEVFEKEENGRFKLASEILETKKNILEKSKDEIKSRRLEFLEEIKAWKAKMKSETKKELVIAIIEMSLCVGMIIIRPNGIIDIIKTVKKVSDLIKAIEIDNMELCDLYSIIQITKNIREIEKLEIDFECNESGINRSETNMVIESEIIESLNVELLAKILETDDQKGILMNAEWKIIRRQMEQLLEFPINQKIKGAKEYLNSLTNFFTFIDAYINAKIDVIECKRECSRIRLQVETFKMKEARLKKLIEISETNYIVYNKIVLLLFERLINIKCWIMIYMENYLGAYEYWSLSKSKLNLSVIKTFSEHRKDIETINNELESSYHRFQDKPQHFRNRSIIINEERYIEEFKRNRCITIEIFQDHNELSMIDRALLSAFRVFLNGVESTDNEISLSISNNGLYSNRSNGKTYHFRSIIRKSKVFMYKLSGIITTDHTFDGDEIFFQPTPFSQWRIRLNNDKLDLSNLESIEIKMDIEGYYRGS</sequence>
<dbReference type="PANTHER" id="PTHR34714">
    <property type="entry name" value="EGF-LIKE DOMAIN-CONTAINING PROTEIN"/>
    <property type="match status" value="1"/>
</dbReference>
<comment type="caution">
    <text evidence="1">The sequence shown here is derived from an EMBL/GenBank/DDBJ whole genome shotgun (WGS) entry which is preliminary data.</text>
</comment>